<feature type="chain" id="PRO_5011747146" description="Cys/Met metabolism pyridoxal-phosphate-dependent enzyme" evidence="1">
    <location>
        <begin position="19"/>
        <end position="98"/>
    </location>
</feature>
<dbReference type="AlphaFoldDB" id="A0A1G8I6L6"/>
<evidence type="ECO:0000313" key="2">
    <source>
        <dbReference type="EMBL" id="SDI14474.1"/>
    </source>
</evidence>
<keyword evidence="3" id="KW-1185">Reference proteome</keyword>
<accession>A0A1G8I6L6</accession>
<dbReference type="RefSeq" id="WP_089842516.1">
    <property type="nucleotide sequence ID" value="NZ_FNEJ01000001.1"/>
</dbReference>
<dbReference type="OrthoDB" id="7870353at2"/>
<dbReference type="Proteomes" id="UP000199093">
    <property type="component" value="Unassembled WGS sequence"/>
</dbReference>
<dbReference type="STRING" id="555512.SAMN04487993_1001250"/>
<keyword evidence="1" id="KW-0732">Signal</keyword>
<proteinExistence type="predicted"/>
<reference evidence="2 3" key="1">
    <citation type="submission" date="2016-10" db="EMBL/GenBank/DDBJ databases">
        <authorList>
            <person name="de Groot N.N."/>
        </authorList>
    </citation>
    <scope>NUCLEOTIDE SEQUENCE [LARGE SCALE GENOMIC DNA]</scope>
    <source>
        <strain evidence="2 3">DSM 26424</strain>
    </source>
</reference>
<protein>
    <recommendedName>
        <fullName evidence="4">Cys/Met metabolism pyridoxal-phosphate-dependent enzyme</fullName>
    </recommendedName>
</protein>
<organism evidence="2 3">
    <name type="scientific">Salipiger marinus</name>
    <dbReference type="NCBI Taxonomy" id="555512"/>
    <lineage>
        <taxon>Bacteria</taxon>
        <taxon>Pseudomonadati</taxon>
        <taxon>Pseudomonadota</taxon>
        <taxon>Alphaproteobacteria</taxon>
        <taxon>Rhodobacterales</taxon>
        <taxon>Roseobacteraceae</taxon>
        <taxon>Salipiger</taxon>
    </lineage>
</organism>
<feature type="signal peptide" evidence="1">
    <location>
        <begin position="1"/>
        <end position="18"/>
    </location>
</feature>
<evidence type="ECO:0000313" key="3">
    <source>
        <dbReference type="Proteomes" id="UP000199093"/>
    </source>
</evidence>
<evidence type="ECO:0008006" key="4">
    <source>
        <dbReference type="Google" id="ProtNLM"/>
    </source>
</evidence>
<gene>
    <name evidence="2" type="ORF">SAMN04487993_1001250</name>
</gene>
<sequence>MRHLLLICLCGLPALALADPPRHAQPIGPEAALACAAQRYRGEALALRDRDHGLVQELRWRTPAGNVLRIHLTGPGCRFLEVEGVGQAEARILPGERP</sequence>
<dbReference type="EMBL" id="FNEJ01000001">
    <property type="protein sequence ID" value="SDI14474.1"/>
    <property type="molecule type" value="Genomic_DNA"/>
</dbReference>
<name>A0A1G8I6L6_9RHOB</name>
<evidence type="ECO:0000256" key="1">
    <source>
        <dbReference type="SAM" id="SignalP"/>
    </source>
</evidence>